<evidence type="ECO:0000313" key="4">
    <source>
        <dbReference type="EMBL" id="KAF2230083.1"/>
    </source>
</evidence>
<dbReference type="EMBL" id="ML991848">
    <property type="protein sequence ID" value="KAF2230083.1"/>
    <property type="molecule type" value="Genomic_DNA"/>
</dbReference>
<dbReference type="InterPro" id="IPR056884">
    <property type="entry name" value="NPHP3-like_N"/>
</dbReference>
<feature type="repeat" description="WD" evidence="2">
    <location>
        <begin position="717"/>
        <end position="749"/>
    </location>
</feature>
<dbReference type="PANTHER" id="PTHR10039">
    <property type="entry name" value="AMELOGENIN"/>
    <property type="match status" value="1"/>
</dbReference>
<evidence type="ECO:0000256" key="2">
    <source>
        <dbReference type="PROSITE-ProRule" id="PRU00221"/>
    </source>
</evidence>
<protein>
    <recommendedName>
        <fullName evidence="3">NACHT domain-containing protein</fullName>
    </recommendedName>
</protein>
<keyword evidence="5" id="KW-1185">Reference proteome</keyword>
<dbReference type="SUPFAM" id="SSF52540">
    <property type="entry name" value="P-loop containing nucleoside triphosphate hydrolases"/>
    <property type="match status" value="1"/>
</dbReference>
<dbReference type="Pfam" id="PF00400">
    <property type="entry name" value="WD40"/>
    <property type="match status" value="4"/>
</dbReference>
<keyword evidence="2" id="KW-0853">WD repeat</keyword>
<sequence length="775" mass="87768">AVFNSHVDEYERKCHPDTRTDLLRQILEWPEDSDGKCILWLRGMAGAGKSTISRTVSERLASREQLAASFFFKRGEGDRAKASRFFTTIAAQMISNIPGLVPLIATALEKDPALPEKTLREQFDKLIFNPLLDLQDRRIKKSILVIVIDALDECEREFDIKAILDILTQCRFIKTVNLRIFLTSRPELPIRLGFQRMAEDTHEDIALHDIAESNIKHDLHAFLSDELAQIRRDSCITLDWPTSQDLDSLVEVANPLFIYAATAIRFVGDRRLGDPTDLLEAVLEHKIASDPSKLEGTYLPVLDRFLINLSHRDQENVLVRFKQIVGTIVILKDPLSMQSRERLLSISTRDVKCILDLLHSVLNVPTNTDSPIRLLHASFRDFLLDTSQRNRCPFWIDERVTNDMLATHCMRIMSIQLRENLCELQHGGMLRNQVDSTTIDSRLSPELKYDCHYYVDHLHHGEKAIHYQNALYTFLEKHFLHWLEAMGLSSRSFETLAIIESAEMISSGNARYIEFLYDAKRFTQVNRLILDIAPLQIYSSSLILAPRMSMIKDTFRAQIPAWIRHSPEVERDWSAHVQTLEGHRGGVSSVRFSLDGMQLVSASYDGNLRRWDASSGRLLQTCEGVDHGLVTSATFSPNGDQIACASPYNTVQLWDTTTTMLQSYQTLVDSKEDVFSISYSPDGKQLAVARKNSIQLWSVVTGKLIQTLPGRGRLGDSILFSPDGKNLVANSVDNTLLLWDIVKGEALREFTGNLLTFSPSGKQLGTGMVNGIVRM</sequence>
<dbReference type="Gene3D" id="3.40.50.300">
    <property type="entry name" value="P-loop containing nucleotide triphosphate hydrolases"/>
    <property type="match status" value="1"/>
</dbReference>
<reference evidence="4" key="1">
    <citation type="journal article" date="2020" name="Stud. Mycol.">
        <title>101 Dothideomycetes genomes: a test case for predicting lifestyles and emergence of pathogens.</title>
        <authorList>
            <person name="Haridas S."/>
            <person name="Albert R."/>
            <person name="Binder M."/>
            <person name="Bloem J."/>
            <person name="Labutti K."/>
            <person name="Salamov A."/>
            <person name="Andreopoulos B."/>
            <person name="Baker S."/>
            <person name="Barry K."/>
            <person name="Bills G."/>
            <person name="Bluhm B."/>
            <person name="Cannon C."/>
            <person name="Castanera R."/>
            <person name="Culley D."/>
            <person name="Daum C."/>
            <person name="Ezra D."/>
            <person name="Gonzalez J."/>
            <person name="Henrissat B."/>
            <person name="Kuo A."/>
            <person name="Liang C."/>
            <person name="Lipzen A."/>
            <person name="Lutzoni F."/>
            <person name="Magnuson J."/>
            <person name="Mondo S."/>
            <person name="Nolan M."/>
            <person name="Ohm R."/>
            <person name="Pangilinan J."/>
            <person name="Park H.-J."/>
            <person name="Ramirez L."/>
            <person name="Alfaro M."/>
            <person name="Sun H."/>
            <person name="Tritt A."/>
            <person name="Yoshinaga Y."/>
            <person name="Zwiers L.-H."/>
            <person name="Turgeon B."/>
            <person name="Goodwin S."/>
            <person name="Spatafora J."/>
            <person name="Crous P."/>
            <person name="Grigoriev I."/>
        </authorList>
    </citation>
    <scope>NUCLEOTIDE SEQUENCE</scope>
    <source>
        <strain evidence="4">Tuck. ex Michener</strain>
    </source>
</reference>
<dbReference type="PROSITE" id="PS50294">
    <property type="entry name" value="WD_REPEATS_REGION"/>
    <property type="match status" value="1"/>
</dbReference>
<dbReference type="OrthoDB" id="674604at2759"/>
<feature type="non-terminal residue" evidence="4">
    <location>
        <position position="1"/>
    </location>
</feature>
<dbReference type="PANTHER" id="PTHR10039:SF17">
    <property type="entry name" value="FUNGAL STAND N-TERMINAL GOODBYE DOMAIN-CONTAINING PROTEIN-RELATED"/>
    <property type="match status" value="1"/>
</dbReference>
<evidence type="ECO:0000313" key="5">
    <source>
        <dbReference type="Proteomes" id="UP000800092"/>
    </source>
</evidence>
<organism evidence="4 5">
    <name type="scientific">Viridothelium virens</name>
    <name type="common">Speckled blister lichen</name>
    <name type="synonym">Trypethelium virens</name>
    <dbReference type="NCBI Taxonomy" id="1048519"/>
    <lineage>
        <taxon>Eukaryota</taxon>
        <taxon>Fungi</taxon>
        <taxon>Dikarya</taxon>
        <taxon>Ascomycota</taxon>
        <taxon>Pezizomycotina</taxon>
        <taxon>Dothideomycetes</taxon>
        <taxon>Dothideomycetes incertae sedis</taxon>
        <taxon>Trypetheliales</taxon>
        <taxon>Trypetheliaceae</taxon>
        <taxon>Viridothelium</taxon>
    </lineage>
</organism>
<dbReference type="SUPFAM" id="SSF50978">
    <property type="entry name" value="WD40 repeat-like"/>
    <property type="match status" value="1"/>
</dbReference>
<proteinExistence type="predicted"/>
<dbReference type="AlphaFoldDB" id="A0A6A6GXL1"/>
<feature type="domain" description="NACHT" evidence="3">
    <location>
        <begin position="37"/>
        <end position="186"/>
    </location>
</feature>
<feature type="repeat" description="WD" evidence="2">
    <location>
        <begin position="580"/>
        <end position="621"/>
    </location>
</feature>
<dbReference type="Pfam" id="PF24883">
    <property type="entry name" value="NPHP3_N"/>
    <property type="match status" value="1"/>
</dbReference>
<dbReference type="SMART" id="SM00320">
    <property type="entry name" value="WD40"/>
    <property type="match status" value="4"/>
</dbReference>
<accession>A0A6A6GXL1</accession>
<dbReference type="Gene3D" id="2.130.10.10">
    <property type="entry name" value="YVTN repeat-like/Quinoprotein amine dehydrogenase"/>
    <property type="match status" value="2"/>
</dbReference>
<dbReference type="PROSITE" id="PS50837">
    <property type="entry name" value="NACHT"/>
    <property type="match status" value="1"/>
</dbReference>
<dbReference type="InterPro" id="IPR015943">
    <property type="entry name" value="WD40/YVTN_repeat-like_dom_sf"/>
</dbReference>
<dbReference type="InterPro" id="IPR007111">
    <property type="entry name" value="NACHT_NTPase"/>
</dbReference>
<dbReference type="Proteomes" id="UP000800092">
    <property type="component" value="Unassembled WGS sequence"/>
</dbReference>
<dbReference type="InterPro" id="IPR036322">
    <property type="entry name" value="WD40_repeat_dom_sf"/>
</dbReference>
<gene>
    <name evidence="4" type="ORF">EV356DRAFT_454615</name>
</gene>
<dbReference type="PROSITE" id="PS50082">
    <property type="entry name" value="WD_REPEATS_2"/>
    <property type="match status" value="3"/>
</dbReference>
<feature type="repeat" description="WD" evidence="2">
    <location>
        <begin position="630"/>
        <end position="658"/>
    </location>
</feature>
<name>A0A6A6GXL1_VIRVR</name>
<evidence type="ECO:0000259" key="3">
    <source>
        <dbReference type="PROSITE" id="PS50837"/>
    </source>
</evidence>
<evidence type="ECO:0000256" key="1">
    <source>
        <dbReference type="ARBA" id="ARBA00022737"/>
    </source>
</evidence>
<dbReference type="InterPro" id="IPR027417">
    <property type="entry name" value="P-loop_NTPase"/>
</dbReference>
<dbReference type="CDD" id="cd00200">
    <property type="entry name" value="WD40"/>
    <property type="match status" value="1"/>
</dbReference>
<keyword evidence="1" id="KW-0677">Repeat</keyword>
<dbReference type="InterPro" id="IPR001680">
    <property type="entry name" value="WD40_rpt"/>
</dbReference>